<name>A0ABN9W6D0_9DINO</name>
<reference evidence="1" key="1">
    <citation type="submission" date="2023-10" db="EMBL/GenBank/DDBJ databases">
        <authorList>
            <person name="Chen Y."/>
            <person name="Shah S."/>
            <person name="Dougan E. K."/>
            <person name="Thang M."/>
            <person name="Chan C."/>
        </authorList>
    </citation>
    <scope>NUCLEOTIDE SEQUENCE [LARGE SCALE GENOMIC DNA]</scope>
</reference>
<keyword evidence="2" id="KW-1185">Reference proteome</keyword>
<comment type="caution">
    <text evidence="1">The sequence shown here is derived from an EMBL/GenBank/DDBJ whole genome shotgun (WGS) entry which is preliminary data.</text>
</comment>
<accession>A0ABN9W6D0</accession>
<organism evidence="1 2">
    <name type="scientific">Prorocentrum cordatum</name>
    <dbReference type="NCBI Taxonomy" id="2364126"/>
    <lineage>
        <taxon>Eukaryota</taxon>
        <taxon>Sar</taxon>
        <taxon>Alveolata</taxon>
        <taxon>Dinophyceae</taxon>
        <taxon>Prorocentrales</taxon>
        <taxon>Prorocentraceae</taxon>
        <taxon>Prorocentrum</taxon>
    </lineage>
</organism>
<gene>
    <name evidence="1" type="ORF">PCOR1329_LOCUS64453</name>
</gene>
<evidence type="ECO:0000313" key="1">
    <source>
        <dbReference type="EMBL" id="CAK0881694.1"/>
    </source>
</evidence>
<evidence type="ECO:0000313" key="2">
    <source>
        <dbReference type="Proteomes" id="UP001189429"/>
    </source>
</evidence>
<dbReference type="EMBL" id="CAUYUJ010018216">
    <property type="protein sequence ID" value="CAK0881694.1"/>
    <property type="molecule type" value="Genomic_DNA"/>
</dbReference>
<proteinExistence type="predicted"/>
<dbReference type="Proteomes" id="UP001189429">
    <property type="component" value="Unassembled WGS sequence"/>
</dbReference>
<protein>
    <submittedName>
        <fullName evidence="1">Uncharacterized protein</fullName>
    </submittedName>
</protein>
<feature type="non-terminal residue" evidence="1">
    <location>
        <position position="1"/>
    </location>
</feature>
<sequence length="319" mass="35883">DIVWDSMVFHKKTDTLMKFPRKGTTESGSDNMYGCLKKPQFLQSPAAFASEQSARTTEQLNGSRIVVWLSELGGSLHHFDTFVTESVSREILHPRVLEKWTDLRNRYDLLTAGRLLNDQDFPNEPRAEGDMIKAVKNIMQCSNAIRADWAYWAEILARGSCLYVDGAWMATLATLTEPGHVPKHMQGMDLQAKSEAKDMLQNPESMAKLKTWIVAETLAGHSIRATKRVATAPSASASAPVAALVFSDSDPEAPGDDAIDALKKEWNTIQYFKPQKRKWGGDQESKLRSFKKLCTEFQRTIPLQVKRVVKEVKAKIREL</sequence>